<evidence type="ECO:0000313" key="1">
    <source>
        <dbReference type="EMBL" id="KDR51225.1"/>
    </source>
</evidence>
<dbReference type="EMBL" id="JNGW01000117">
    <property type="protein sequence ID" value="KDR51225.1"/>
    <property type="molecule type" value="Genomic_DNA"/>
</dbReference>
<gene>
    <name evidence="1" type="ORF">HMPREF1991_02677</name>
</gene>
<name>A0A069QEL9_HOYLO</name>
<evidence type="ECO:0000313" key="2">
    <source>
        <dbReference type="Proteomes" id="UP000027442"/>
    </source>
</evidence>
<proteinExistence type="predicted"/>
<organism evidence="1 2">
    <name type="scientific">Hoylesella loescheii DSM 19665 = JCM 12249 = ATCC 15930</name>
    <dbReference type="NCBI Taxonomy" id="1122985"/>
    <lineage>
        <taxon>Bacteria</taxon>
        <taxon>Pseudomonadati</taxon>
        <taxon>Bacteroidota</taxon>
        <taxon>Bacteroidia</taxon>
        <taxon>Bacteroidales</taxon>
        <taxon>Prevotellaceae</taxon>
        <taxon>Hoylesella</taxon>
    </lineage>
</organism>
<reference evidence="1 2" key="1">
    <citation type="submission" date="2013-08" db="EMBL/GenBank/DDBJ databases">
        <authorList>
            <person name="Weinstock G."/>
            <person name="Sodergren E."/>
            <person name="Wylie T."/>
            <person name="Fulton L."/>
            <person name="Fulton R."/>
            <person name="Fronick C."/>
            <person name="O'Laughlin M."/>
            <person name="Godfrey J."/>
            <person name="Miner T."/>
            <person name="Herter B."/>
            <person name="Appelbaum E."/>
            <person name="Cordes M."/>
            <person name="Lek S."/>
            <person name="Wollam A."/>
            <person name="Pepin K.H."/>
            <person name="Palsikar V.B."/>
            <person name="Mitreva M."/>
            <person name="Wilson R.K."/>
        </authorList>
    </citation>
    <scope>NUCLEOTIDE SEQUENCE [LARGE SCALE GENOMIC DNA]</scope>
    <source>
        <strain evidence="1 2">ATCC 15930</strain>
    </source>
</reference>
<accession>A0A069QEL9</accession>
<dbReference type="Proteomes" id="UP000027442">
    <property type="component" value="Unassembled WGS sequence"/>
</dbReference>
<protein>
    <submittedName>
        <fullName evidence="1">Uncharacterized protein</fullName>
    </submittedName>
</protein>
<dbReference type="AlphaFoldDB" id="A0A069QEL9"/>
<sequence>MVSTRSAKCFSAHTQVRDKTQSVCLLSRSTYWQYSQSFTYPILFRGAWFLIPNSPMSPSVVRIFIAPQMRLLSPDDALLH</sequence>
<dbReference type="HOGENOM" id="CLU_2586792_0_0_10"/>
<keyword evidence="2" id="KW-1185">Reference proteome</keyword>
<comment type="caution">
    <text evidence="1">The sequence shown here is derived from an EMBL/GenBank/DDBJ whole genome shotgun (WGS) entry which is preliminary data.</text>
</comment>
<dbReference type="PATRIC" id="fig|1122985.7.peg.2775"/>